<dbReference type="EMBL" id="OX458333">
    <property type="protein sequence ID" value="CAI8850638.1"/>
    <property type="molecule type" value="Genomic_DNA"/>
</dbReference>
<dbReference type="Proteomes" id="UP001162030">
    <property type="component" value="Chromosome"/>
</dbReference>
<dbReference type="PANTHER" id="PTHR36452:SF1">
    <property type="entry name" value="DUF2461 DOMAIN-CONTAINING PROTEIN"/>
    <property type="match status" value="1"/>
</dbReference>
<dbReference type="NCBIfam" id="TIGR02453">
    <property type="entry name" value="TIGR02453 family protein"/>
    <property type="match status" value="1"/>
</dbReference>
<proteinExistence type="predicted"/>
<dbReference type="RefSeq" id="WP_051331967.1">
    <property type="nucleotide sequence ID" value="NZ_OX458333.1"/>
</dbReference>
<dbReference type="Pfam" id="PF09365">
    <property type="entry name" value="DUF2461"/>
    <property type="match status" value="1"/>
</dbReference>
<evidence type="ECO:0000313" key="1">
    <source>
        <dbReference type="EMBL" id="CAI8850638.1"/>
    </source>
</evidence>
<dbReference type="PANTHER" id="PTHR36452">
    <property type="entry name" value="CHROMOSOME 12, WHOLE GENOME SHOTGUN SEQUENCE"/>
    <property type="match status" value="1"/>
</dbReference>
<dbReference type="InterPro" id="IPR012808">
    <property type="entry name" value="CHP02453"/>
</dbReference>
<dbReference type="PIRSF" id="PIRSF028451">
    <property type="entry name" value="UCP028451"/>
    <property type="match status" value="1"/>
</dbReference>
<organism evidence="1 2">
    <name type="scientific">Methylocaldum szegediense</name>
    <dbReference type="NCBI Taxonomy" id="73780"/>
    <lineage>
        <taxon>Bacteria</taxon>
        <taxon>Pseudomonadati</taxon>
        <taxon>Pseudomonadota</taxon>
        <taxon>Gammaproteobacteria</taxon>
        <taxon>Methylococcales</taxon>
        <taxon>Methylococcaceae</taxon>
        <taxon>Methylocaldum</taxon>
    </lineage>
</organism>
<dbReference type="InterPro" id="IPR015996">
    <property type="entry name" value="UCP028451"/>
</dbReference>
<keyword evidence="2" id="KW-1185">Reference proteome</keyword>
<protein>
    <submittedName>
        <fullName evidence="1">DUF2461 domain-containing protein</fullName>
    </submittedName>
</protein>
<sequence>MAKPGTWFTGETLVFLRNLAENNNRDWFAANRHRDEVYVRQSALRFNMDFVPRPHRISRHFIEDPRPVGGSLSRIHRDTRFSHDKWPFKAHAGNRVPHERNCDVYVPVFYIHVEPGGTFVGVGMWLPDAPMLKTIRDAIVENPTAWRSARDDRAFTAKFELGSAMLARSLRGCDPVHPRIDAFQRENFAAWHGFDGNTLTRDRRLDAFTDAR</sequence>
<accession>A0ABM9I2L8</accession>
<reference evidence="1 2" key="1">
    <citation type="submission" date="2023-03" db="EMBL/GenBank/DDBJ databases">
        <authorList>
            <person name="Pearce D."/>
        </authorList>
    </citation>
    <scope>NUCLEOTIDE SEQUENCE [LARGE SCALE GENOMIC DNA]</scope>
    <source>
        <strain evidence="1">Msz</strain>
    </source>
</reference>
<gene>
    <name evidence="1" type="ORF">MSZNOR_2501</name>
</gene>
<name>A0ABM9I2L8_9GAMM</name>
<evidence type="ECO:0000313" key="2">
    <source>
        <dbReference type="Proteomes" id="UP001162030"/>
    </source>
</evidence>